<proteinExistence type="predicted"/>
<keyword evidence="8" id="KW-1185">Reference proteome</keyword>
<dbReference type="Proteomes" id="UP001165065">
    <property type="component" value="Unassembled WGS sequence"/>
</dbReference>
<dbReference type="PANTHER" id="PTHR18921:SF2">
    <property type="entry name" value="THYROID RECEPTOR-INTERACTING PROTEIN 11"/>
    <property type="match status" value="1"/>
</dbReference>
<evidence type="ECO:0000256" key="1">
    <source>
        <dbReference type="ARBA" id="ARBA00004555"/>
    </source>
</evidence>
<feature type="region of interest" description="Disordered" evidence="5">
    <location>
        <begin position="189"/>
        <end position="251"/>
    </location>
</feature>
<evidence type="ECO:0000256" key="2">
    <source>
        <dbReference type="ARBA" id="ARBA00023034"/>
    </source>
</evidence>
<evidence type="ECO:0000256" key="3">
    <source>
        <dbReference type="ARBA" id="ARBA00023054"/>
    </source>
</evidence>
<dbReference type="GO" id="GO:0031267">
    <property type="term" value="F:small GTPase binding"/>
    <property type="evidence" value="ECO:0007669"/>
    <property type="project" value="TreeGrafter"/>
</dbReference>
<dbReference type="PANTHER" id="PTHR18921">
    <property type="entry name" value="MYOSIN HEAVY CHAIN - RELATED"/>
    <property type="match status" value="1"/>
</dbReference>
<feature type="coiled-coil region" evidence="4">
    <location>
        <begin position="551"/>
        <end position="595"/>
    </location>
</feature>
<comment type="subcellular location">
    <subcellularLocation>
        <location evidence="1">Golgi apparatus</location>
    </subcellularLocation>
</comment>
<evidence type="ECO:0000313" key="8">
    <source>
        <dbReference type="Proteomes" id="UP001165065"/>
    </source>
</evidence>
<evidence type="ECO:0000313" key="7">
    <source>
        <dbReference type="EMBL" id="GMI19925.1"/>
    </source>
</evidence>
<feature type="compositionally biased region" description="Polar residues" evidence="5">
    <location>
        <begin position="31"/>
        <end position="51"/>
    </location>
</feature>
<dbReference type="GO" id="GO:0007030">
    <property type="term" value="P:Golgi organization"/>
    <property type="evidence" value="ECO:0007669"/>
    <property type="project" value="TreeGrafter"/>
</dbReference>
<protein>
    <recommendedName>
        <fullName evidence="6">GRIP domain-containing protein</fullName>
    </recommendedName>
</protein>
<feature type="coiled-coil region" evidence="4">
    <location>
        <begin position="123"/>
        <end position="185"/>
    </location>
</feature>
<accession>A0A9W7L1H3</accession>
<feature type="region of interest" description="Disordered" evidence="5">
    <location>
        <begin position="1"/>
        <end position="89"/>
    </location>
</feature>
<evidence type="ECO:0000259" key="6">
    <source>
        <dbReference type="PROSITE" id="PS50913"/>
    </source>
</evidence>
<dbReference type="AlphaFoldDB" id="A0A9W7L1H3"/>
<feature type="compositionally biased region" description="Low complexity" evidence="5">
    <location>
        <begin position="209"/>
        <end position="218"/>
    </location>
</feature>
<dbReference type="OrthoDB" id="71227at2759"/>
<feature type="compositionally biased region" description="Polar residues" evidence="5">
    <location>
        <begin position="219"/>
        <end position="241"/>
    </location>
</feature>
<reference evidence="8" key="1">
    <citation type="journal article" date="2023" name="Commun. Biol.">
        <title>Genome analysis of Parmales, the sister group of diatoms, reveals the evolutionary specialization of diatoms from phago-mixotrophs to photoautotrophs.</title>
        <authorList>
            <person name="Ban H."/>
            <person name="Sato S."/>
            <person name="Yoshikawa S."/>
            <person name="Yamada K."/>
            <person name="Nakamura Y."/>
            <person name="Ichinomiya M."/>
            <person name="Sato N."/>
            <person name="Blanc-Mathieu R."/>
            <person name="Endo H."/>
            <person name="Kuwata A."/>
            <person name="Ogata H."/>
        </authorList>
    </citation>
    <scope>NUCLEOTIDE SEQUENCE [LARGE SCALE GENOMIC DNA]</scope>
</reference>
<gene>
    <name evidence="7" type="ORF">TrCOL_g10323</name>
</gene>
<dbReference type="GO" id="GO:0005794">
    <property type="term" value="C:Golgi apparatus"/>
    <property type="evidence" value="ECO:0007669"/>
    <property type="project" value="UniProtKB-SubCell"/>
</dbReference>
<comment type="caution">
    <text evidence="7">The sequence shown here is derived from an EMBL/GenBank/DDBJ whole genome shotgun (WGS) entry which is preliminary data.</text>
</comment>
<feature type="compositionally biased region" description="Pro residues" evidence="5">
    <location>
        <begin position="195"/>
        <end position="208"/>
    </location>
</feature>
<keyword evidence="3 4" id="KW-0175">Coiled coil</keyword>
<dbReference type="GO" id="GO:0006888">
    <property type="term" value="P:endoplasmic reticulum to Golgi vesicle-mediated transport"/>
    <property type="evidence" value="ECO:0007669"/>
    <property type="project" value="TreeGrafter"/>
</dbReference>
<keyword evidence="2" id="KW-0333">Golgi apparatus</keyword>
<evidence type="ECO:0000256" key="5">
    <source>
        <dbReference type="SAM" id="MobiDB-lite"/>
    </source>
</evidence>
<feature type="domain" description="GRIP" evidence="6">
    <location>
        <begin position="592"/>
        <end position="641"/>
    </location>
</feature>
<sequence length="692" mass="77110">MTKQYVEAVGDIVAPVLDDNEDSEGDRLNEETQSANQQDNSEGIADATSSFAPLIVPSPLNETSSSVDDVPDPSTPPPSHLAQENSSLRLEVSELSEKLRHSSSLYESNVELEGSISSLMQVKNALGEELGECRREIELEREKRIKVEREIEGEREEVRKLRSELAKTKEECKQAQDECRRLEVIIVGTESATPQKPPYPAPPAPIIPTTPTREPSTPQNLAEQSGTQRPTPGSTSSMASEKSTEEESQEVLIGLLKTENNDLRVKISKLESEGGEGGEGGGEEVSKLKAMCSELETGNERLLGLNESLKSELGSVHSQLDRLVSQQDSSAAASDLRITRIMEEAAVATKRAEEKVGERDGEVERLKETVENVKGQMSRVSEGANDLRNQLDAMKISYNKVSGDYETLRMVHMQNESTISILESENVGASDARIVVEELGRENEFLKRELEDAERRAKEMGRESEELKGRLNAAEVDLRMARRDLEGSEVAMGNMHVAMQNLQGERESEIKMMEQQAEEERTAEREAFEGRLEALAEVHDSNVAEVRAAHKKEMRIEKDKLETLNFKYEEKMTENVGLRRSLDEAIKRLQASQEDIIDRVLMKNILLDWHGKSGEERRDVMAVMASLLHFTDEEKASAELYFERKDDKGMVGRVVGNIVAPLPPPVLDVEQLEGENVRDKFVQFLLAESGGD</sequence>
<evidence type="ECO:0000256" key="4">
    <source>
        <dbReference type="SAM" id="Coils"/>
    </source>
</evidence>
<dbReference type="Gene3D" id="1.20.5.1700">
    <property type="match status" value="1"/>
</dbReference>
<organism evidence="7 8">
    <name type="scientific">Triparma columacea</name>
    <dbReference type="NCBI Taxonomy" id="722753"/>
    <lineage>
        <taxon>Eukaryota</taxon>
        <taxon>Sar</taxon>
        <taxon>Stramenopiles</taxon>
        <taxon>Ochrophyta</taxon>
        <taxon>Bolidophyceae</taxon>
        <taxon>Parmales</taxon>
        <taxon>Triparmaceae</taxon>
        <taxon>Triparma</taxon>
    </lineage>
</organism>
<dbReference type="InterPro" id="IPR000237">
    <property type="entry name" value="GRIP_dom"/>
</dbReference>
<feature type="coiled-coil region" evidence="4">
    <location>
        <begin position="429"/>
        <end position="519"/>
    </location>
</feature>
<dbReference type="PROSITE" id="PS50913">
    <property type="entry name" value="GRIP"/>
    <property type="match status" value="1"/>
</dbReference>
<name>A0A9W7L1H3_9STRA</name>
<dbReference type="EMBL" id="BRYA01000501">
    <property type="protein sequence ID" value="GMI19925.1"/>
    <property type="molecule type" value="Genomic_DNA"/>
</dbReference>